<dbReference type="OrthoDB" id="515366at2759"/>
<dbReference type="InterPro" id="IPR008978">
    <property type="entry name" value="HSP20-like_chaperone"/>
</dbReference>
<dbReference type="GO" id="GO:0051082">
    <property type="term" value="F:unfolded protein binding"/>
    <property type="evidence" value="ECO:0007669"/>
    <property type="project" value="TreeGrafter"/>
</dbReference>
<dbReference type="STRING" id="136037.A0A067QUW2"/>
<evidence type="ECO:0000313" key="2">
    <source>
        <dbReference type="EMBL" id="KDR09524.1"/>
    </source>
</evidence>
<dbReference type="PANTHER" id="PTHR12356:SF18">
    <property type="entry name" value="NUDC DOMAIN-CONTAINING PROTEIN 2"/>
    <property type="match status" value="1"/>
</dbReference>
<dbReference type="eggNOG" id="KOG2265">
    <property type="taxonomic scope" value="Eukaryota"/>
</dbReference>
<dbReference type="AlphaFoldDB" id="A0A067QUW2"/>
<evidence type="ECO:0000259" key="1">
    <source>
        <dbReference type="PROSITE" id="PS51203"/>
    </source>
</evidence>
<dbReference type="Pfam" id="PF04969">
    <property type="entry name" value="CS"/>
    <property type="match status" value="1"/>
</dbReference>
<sequence>MPLDNLSHFDERSGVVSCRTDWGCWWQTVHEVHIEVNLSKNTKAKDVSVKVRATEINCTVCKEVVFKGQLYSTVHPDETVWTLEDNTLLSIVLAKADVALTDEIWVSLLQGDMYRPDPFTLHEMRTKLDLERFQIENPGFDFSHAKLSKSYDRLPGWSVNTTKKNKDEEET</sequence>
<protein>
    <submittedName>
        <fullName evidence="2">NudC domain-containing protein 2</fullName>
    </submittedName>
</protein>
<reference evidence="2 3" key="1">
    <citation type="journal article" date="2014" name="Nat. Commun.">
        <title>Molecular traces of alternative social organization in a termite genome.</title>
        <authorList>
            <person name="Terrapon N."/>
            <person name="Li C."/>
            <person name="Robertson H.M."/>
            <person name="Ji L."/>
            <person name="Meng X."/>
            <person name="Booth W."/>
            <person name="Chen Z."/>
            <person name="Childers C.P."/>
            <person name="Glastad K.M."/>
            <person name="Gokhale K."/>
            <person name="Gowin J."/>
            <person name="Gronenberg W."/>
            <person name="Hermansen R.A."/>
            <person name="Hu H."/>
            <person name="Hunt B.G."/>
            <person name="Huylmans A.K."/>
            <person name="Khalil S.M."/>
            <person name="Mitchell R.D."/>
            <person name="Munoz-Torres M.C."/>
            <person name="Mustard J.A."/>
            <person name="Pan H."/>
            <person name="Reese J.T."/>
            <person name="Scharf M.E."/>
            <person name="Sun F."/>
            <person name="Vogel H."/>
            <person name="Xiao J."/>
            <person name="Yang W."/>
            <person name="Yang Z."/>
            <person name="Yang Z."/>
            <person name="Zhou J."/>
            <person name="Zhu J."/>
            <person name="Brent C.S."/>
            <person name="Elsik C.G."/>
            <person name="Goodisman M.A."/>
            <person name="Liberles D.A."/>
            <person name="Roe R.M."/>
            <person name="Vargo E.L."/>
            <person name="Vilcinskas A."/>
            <person name="Wang J."/>
            <person name="Bornberg-Bauer E."/>
            <person name="Korb J."/>
            <person name="Zhang G."/>
            <person name="Liebig J."/>
        </authorList>
    </citation>
    <scope>NUCLEOTIDE SEQUENCE [LARGE SCALE GENOMIC DNA]</scope>
    <source>
        <tissue evidence="2">Whole organism</tissue>
    </source>
</reference>
<keyword evidence="3" id="KW-1185">Reference proteome</keyword>
<gene>
    <name evidence="2" type="ORF">L798_00899</name>
</gene>
<dbReference type="EMBL" id="KK853238">
    <property type="protein sequence ID" value="KDR09524.1"/>
    <property type="molecule type" value="Genomic_DNA"/>
</dbReference>
<name>A0A067QUW2_ZOONE</name>
<evidence type="ECO:0000313" key="3">
    <source>
        <dbReference type="Proteomes" id="UP000027135"/>
    </source>
</evidence>
<feature type="domain" description="CS" evidence="1">
    <location>
        <begin position="18"/>
        <end position="109"/>
    </location>
</feature>
<dbReference type="PROSITE" id="PS51203">
    <property type="entry name" value="CS"/>
    <property type="match status" value="1"/>
</dbReference>
<proteinExistence type="predicted"/>
<dbReference type="Proteomes" id="UP000027135">
    <property type="component" value="Unassembled WGS sequence"/>
</dbReference>
<dbReference type="InterPro" id="IPR007052">
    <property type="entry name" value="CS_dom"/>
</dbReference>
<dbReference type="GO" id="GO:0006457">
    <property type="term" value="P:protein folding"/>
    <property type="evidence" value="ECO:0007669"/>
    <property type="project" value="TreeGrafter"/>
</dbReference>
<dbReference type="OMA" id="RDVECSL"/>
<dbReference type="GO" id="GO:0005737">
    <property type="term" value="C:cytoplasm"/>
    <property type="evidence" value="ECO:0007669"/>
    <property type="project" value="TreeGrafter"/>
</dbReference>
<accession>A0A067QUW2</accession>
<dbReference type="InParanoid" id="A0A067QUW2"/>
<organism evidence="2 3">
    <name type="scientific">Zootermopsis nevadensis</name>
    <name type="common">Dampwood termite</name>
    <dbReference type="NCBI Taxonomy" id="136037"/>
    <lineage>
        <taxon>Eukaryota</taxon>
        <taxon>Metazoa</taxon>
        <taxon>Ecdysozoa</taxon>
        <taxon>Arthropoda</taxon>
        <taxon>Hexapoda</taxon>
        <taxon>Insecta</taxon>
        <taxon>Pterygota</taxon>
        <taxon>Neoptera</taxon>
        <taxon>Polyneoptera</taxon>
        <taxon>Dictyoptera</taxon>
        <taxon>Blattodea</taxon>
        <taxon>Blattoidea</taxon>
        <taxon>Termitoidae</taxon>
        <taxon>Termopsidae</taxon>
        <taxon>Zootermopsis</taxon>
    </lineage>
</organism>
<dbReference type="InterPro" id="IPR037898">
    <property type="entry name" value="NudC_fam"/>
</dbReference>
<dbReference type="PANTHER" id="PTHR12356">
    <property type="entry name" value="NUCLEAR MOVEMENT PROTEIN NUDC"/>
    <property type="match status" value="1"/>
</dbReference>
<dbReference type="SUPFAM" id="SSF49764">
    <property type="entry name" value="HSP20-like chaperones"/>
    <property type="match status" value="1"/>
</dbReference>
<dbReference type="Gene3D" id="2.60.40.790">
    <property type="match status" value="1"/>
</dbReference>
<dbReference type="Gene3D" id="1.20.5.740">
    <property type="entry name" value="Single helix bin"/>
    <property type="match status" value="1"/>
</dbReference>